<dbReference type="PROSITE" id="PS50931">
    <property type="entry name" value="HTH_LYSR"/>
    <property type="match status" value="1"/>
</dbReference>
<dbReference type="CDD" id="cd05466">
    <property type="entry name" value="PBP2_LTTR_substrate"/>
    <property type="match status" value="1"/>
</dbReference>
<dbReference type="InterPro" id="IPR036388">
    <property type="entry name" value="WH-like_DNA-bd_sf"/>
</dbReference>
<dbReference type="PRINTS" id="PR00039">
    <property type="entry name" value="HTHLYSR"/>
</dbReference>
<dbReference type="EMBL" id="CP000542">
    <property type="protein sequence ID" value="ABM58642.1"/>
    <property type="molecule type" value="Genomic_DNA"/>
</dbReference>
<protein>
    <submittedName>
        <fullName evidence="6">Transcriptional regulator, LysR family</fullName>
    </submittedName>
</protein>
<dbReference type="RefSeq" id="WP_011810638.1">
    <property type="nucleotide sequence ID" value="NC_008786.1"/>
</dbReference>
<comment type="similarity">
    <text evidence="1">Belongs to the LysR transcriptional regulatory family.</text>
</comment>
<evidence type="ECO:0000259" key="5">
    <source>
        <dbReference type="PROSITE" id="PS50931"/>
    </source>
</evidence>
<dbReference type="SUPFAM" id="SSF46785">
    <property type="entry name" value="Winged helix' DNA-binding domain"/>
    <property type="match status" value="1"/>
</dbReference>
<dbReference type="GO" id="GO:0000976">
    <property type="term" value="F:transcription cis-regulatory region binding"/>
    <property type="evidence" value="ECO:0007669"/>
    <property type="project" value="TreeGrafter"/>
</dbReference>
<organism evidence="6 7">
    <name type="scientific">Verminephrobacter eiseniae (strain EF01-2)</name>
    <dbReference type="NCBI Taxonomy" id="391735"/>
    <lineage>
        <taxon>Bacteria</taxon>
        <taxon>Pseudomonadati</taxon>
        <taxon>Pseudomonadota</taxon>
        <taxon>Betaproteobacteria</taxon>
        <taxon>Burkholderiales</taxon>
        <taxon>Comamonadaceae</taxon>
        <taxon>Verminephrobacter</taxon>
    </lineage>
</organism>
<dbReference type="FunFam" id="1.10.10.10:FF:000001">
    <property type="entry name" value="LysR family transcriptional regulator"/>
    <property type="match status" value="1"/>
</dbReference>
<keyword evidence="2" id="KW-0805">Transcription regulation</keyword>
<reference evidence="7" key="1">
    <citation type="submission" date="2006-12" db="EMBL/GenBank/DDBJ databases">
        <title>Complete sequence of chromosome 1 of Verminephrobacter eiseniae EF01-2.</title>
        <authorList>
            <person name="Copeland A."/>
            <person name="Lucas S."/>
            <person name="Lapidus A."/>
            <person name="Barry K."/>
            <person name="Detter J.C."/>
            <person name="Glavina del Rio T."/>
            <person name="Dalin E."/>
            <person name="Tice H."/>
            <person name="Pitluck S."/>
            <person name="Chertkov O."/>
            <person name="Brettin T."/>
            <person name="Bruce D."/>
            <person name="Han C."/>
            <person name="Tapia R."/>
            <person name="Gilna P."/>
            <person name="Schmutz J."/>
            <person name="Larimer F."/>
            <person name="Land M."/>
            <person name="Hauser L."/>
            <person name="Kyrpides N."/>
            <person name="Kim E."/>
            <person name="Stahl D."/>
            <person name="Richardson P."/>
        </authorList>
    </citation>
    <scope>NUCLEOTIDE SEQUENCE [LARGE SCALE GENOMIC DNA]</scope>
    <source>
        <strain evidence="7">EF01-2</strain>
    </source>
</reference>
<dbReference type="SUPFAM" id="SSF53850">
    <property type="entry name" value="Periplasmic binding protein-like II"/>
    <property type="match status" value="1"/>
</dbReference>
<proteinExistence type="inferred from homology"/>
<keyword evidence="3" id="KW-0238">DNA-binding</keyword>
<evidence type="ECO:0000256" key="1">
    <source>
        <dbReference type="ARBA" id="ARBA00009437"/>
    </source>
</evidence>
<accession>A1WLY5</accession>
<sequence length="333" mass="36882">MNPNSQPRQPDWDLLVSWIAVVESGSISEATRLLDISQAAVSQRIKQLETFFGTALLDRSTRPAQPTAAGQRLFQHAKELLTQADQMVESVRSVSRAKRMAVRIGCVDSFAATVGPLLIKGLSGSSHQIRLWSGITPTLDALIESRQLDLAVTTSAFLSAGISRACLFSEKYYVVLPTGFDLQPLCSLTELGRQLKFIRYSARSVIGQQVDDYLRHCGDHLERTYEFDTTDPLLSLVANGMGFALTTPLCIWQSRHFVPEIHVVPLSAFLRHGRAYADLSRAFFLAYRQGELGTLPTEVRDLVRIAARHQISKDIAACLHLEADVLLVSESDD</sequence>
<keyword evidence="7" id="KW-1185">Reference proteome</keyword>
<dbReference type="KEGG" id="vei:Veis_2906"/>
<evidence type="ECO:0000256" key="2">
    <source>
        <dbReference type="ARBA" id="ARBA00023015"/>
    </source>
</evidence>
<evidence type="ECO:0000313" key="6">
    <source>
        <dbReference type="EMBL" id="ABM58642.1"/>
    </source>
</evidence>
<dbReference type="GO" id="GO:0003700">
    <property type="term" value="F:DNA-binding transcription factor activity"/>
    <property type="evidence" value="ECO:0007669"/>
    <property type="project" value="InterPro"/>
</dbReference>
<gene>
    <name evidence="6" type="ordered locus">Veis_2906</name>
</gene>
<dbReference type="InterPro" id="IPR000847">
    <property type="entry name" value="LysR_HTH_N"/>
</dbReference>
<dbReference type="eggNOG" id="COG0583">
    <property type="taxonomic scope" value="Bacteria"/>
</dbReference>
<evidence type="ECO:0000256" key="3">
    <source>
        <dbReference type="ARBA" id="ARBA00023125"/>
    </source>
</evidence>
<dbReference type="AlphaFoldDB" id="A1WLY5"/>
<dbReference type="GeneID" id="76461392"/>
<dbReference type="InterPro" id="IPR036390">
    <property type="entry name" value="WH_DNA-bd_sf"/>
</dbReference>
<name>A1WLY5_VEREI</name>
<dbReference type="HOGENOM" id="CLU_039613_6_5_4"/>
<dbReference type="Proteomes" id="UP000000374">
    <property type="component" value="Chromosome"/>
</dbReference>
<feature type="domain" description="HTH lysR-type" evidence="5">
    <location>
        <begin position="10"/>
        <end position="67"/>
    </location>
</feature>
<dbReference type="STRING" id="391735.Veis_2906"/>
<dbReference type="InterPro" id="IPR005119">
    <property type="entry name" value="LysR_subst-bd"/>
</dbReference>
<evidence type="ECO:0000313" key="7">
    <source>
        <dbReference type="Proteomes" id="UP000000374"/>
    </source>
</evidence>
<dbReference type="OrthoDB" id="6113677at2"/>
<dbReference type="Gene3D" id="1.10.10.10">
    <property type="entry name" value="Winged helix-like DNA-binding domain superfamily/Winged helix DNA-binding domain"/>
    <property type="match status" value="1"/>
</dbReference>
<dbReference type="Pfam" id="PF00126">
    <property type="entry name" value="HTH_1"/>
    <property type="match status" value="1"/>
</dbReference>
<keyword evidence="4" id="KW-0804">Transcription</keyword>
<dbReference type="Pfam" id="PF03466">
    <property type="entry name" value="LysR_substrate"/>
    <property type="match status" value="1"/>
</dbReference>
<dbReference type="PANTHER" id="PTHR30126:SF40">
    <property type="entry name" value="HTH-TYPE TRANSCRIPTIONAL REGULATOR GLTR"/>
    <property type="match status" value="1"/>
</dbReference>
<dbReference type="Gene3D" id="3.40.190.10">
    <property type="entry name" value="Periplasmic binding protein-like II"/>
    <property type="match status" value="2"/>
</dbReference>
<evidence type="ECO:0000256" key="4">
    <source>
        <dbReference type="ARBA" id="ARBA00023163"/>
    </source>
</evidence>
<dbReference type="PANTHER" id="PTHR30126">
    <property type="entry name" value="HTH-TYPE TRANSCRIPTIONAL REGULATOR"/>
    <property type="match status" value="1"/>
</dbReference>